<keyword evidence="3 5" id="KW-1133">Transmembrane helix</keyword>
<dbReference type="PANTHER" id="PTHR22773">
    <property type="entry name" value="NADH DEHYDROGENASE"/>
    <property type="match status" value="1"/>
</dbReference>
<feature type="domain" description="NADH:quinone oxidoreductase/Mrp antiporter transmembrane" evidence="7">
    <location>
        <begin position="125"/>
        <end position="423"/>
    </location>
</feature>
<feature type="transmembrane region" description="Helical" evidence="5">
    <location>
        <begin position="238"/>
        <end position="261"/>
    </location>
</feature>
<evidence type="ECO:0000313" key="9">
    <source>
        <dbReference type="Proteomes" id="UP001497533"/>
    </source>
</evidence>
<evidence type="ECO:0000256" key="3">
    <source>
        <dbReference type="ARBA" id="ARBA00022989"/>
    </source>
</evidence>
<keyword evidence="5" id="KW-1278">Translocase</keyword>
<keyword evidence="5" id="KW-0813">Transport</keyword>
<dbReference type="RefSeq" id="WP_341765145.1">
    <property type="nucleotide sequence ID" value="NZ_OZ034688.1"/>
</dbReference>
<comment type="subcellular location">
    <subcellularLocation>
        <location evidence="5">Cell membrane</location>
        <topology evidence="5">Multi-pass membrane protein</topology>
    </subcellularLocation>
    <subcellularLocation>
        <location evidence="1">Endomembrane system</location>
        <topology evidence="1">Multi-pass membrane protein</topology>
    </subcellularLocation>
    <subcellularLocation>
        <location evidence="6">Membrane</location>
        <topology evidence="6">Multi-pass membrane protein</topology>
    </subcellularLocation>
</comment>
<name>A0ABM9NNP2_9GAMM</name>
<sequence length="486" mass="55054">MKIIFQKLIAMSPILIIGFTIVILMLSISLKRNNLINFIITLFGFVTSLLSIFLLGINNYLVNISLLVKIDKFALFCSSLIIISAIASSIFGYYWLKNLGDNYYKDEFYLLITIIVLGGVLLSISDHMISMFVGIELITLPLFGLISYDYKTNYSLEAGIKYILLSVSFSFLLFGIAFLYAESGDLSFVSIANFFSDKQIHKPLVIIGLGMLIVGFCFKLSLFPFHLWTPDIYQGSPIAVSSFLSTGNKIAVFSVLFRIFAKTSISDTENIDILFSIIAVTSIIFGNLLALIQKNIKRLLGYSSVTNIGYLLVALILSRNDLIISKYFIIIYLISYVFSNLGIFGVINTISNSFKTKNFDNMREFRGLFYNNPILAVIMNIMIFSLAGVPMTLGFIAKFYLIISVMYSKIFYLISIIVIGNIIGIYYYLRFVASFYVYEKKDIKMNLNFKKELLSIFFITVCTFIIIIFGIWPQFIIDIASMIINN</sequence>
<comment type="similarity">
    <text evidence="5">Belongs to the complex I subunit 2 family.</text>
</comment>
<feature type="transmembrane region" description="Helical" evidence="5">
    <location>
        <begin position="131"/>
        <end position="150"/>
    </location>
</feature>
<feature type="transmembrane region" description="Helical" evidence="5">
    <location>
        <begin position="108"/>
        <end position="124"/>
    </location>
</feature>
<evidence type="ECO:0000313" key="8">
    <source>
        <dbReference type="EMBL" id="CAL1329091.1"/>
    </source>
</evidence>
<keyword evidence="2 5" id="KW-0812">Transmembrane</keyword>
<dbReference type="HAMAP" id="MF_00445">
    <property type="entry name" value="NDH1_NuoN_1"/>
    <property type="match status" value="1"/>
</dbReference>
<evidence type="ECO:0000256" key="2">
    <source>
        <dbReference type="ARBA" id="ARBA00022692"/>
    </source>
</evidence>
<feature type="transmembrane region" description="Helical" evidence="5">
    <location>
        <begin position="36"/>
        <end position="61"/>
    </location>
</feature>
<dbReference type="InterPro" id="IPR001750">
    <property type="entry name" value="ND/Mrp_TM"/>
</dbReference>
<evidence type="ECO:0000256" key="6">
    <source>
        <dbReference type="RuleBase" id="RU000320"/>
    </source>
</evidence>
<evidence type="ECO:0000259" key="7">
    <source>
        <dbReference type="Pfam" id="PF00361"/>
    </source>
</evidence>
<keyword evidence="9" id="KW-1185">Reference proteome</keyword>
<feature type="transmembrane region" description="Helical" evidence="5">
    <location>
        <begin position="12"/>
        <end position="30"/>
    </location>
</feature>
<keyword evidence="5" id="KW-1003">Cell membrane</keyword>
<dbReference type="EC" id="7.1.1.-" evidence="5"/>
<keyword evidence="5" id="KW-0874">Quinone</keyword>
<feature type="transmembrane region" description="Helical" evidence="5">
    <location>
        <begin position="162"/>
        <end position="183"/>
    </location>
</feature>
<organism evidence="8 9">
    <name type="scientific">Candidatus Providencia siddallii</name>
    <dbReference type="NCBI Taxonomy" id="1715285"/>
    <lineage>
        <taxon>Bacteria</taxon>
        <taxon>Pseudomonadati</taxon>
        <taxon>Pseudomonadota</taxon>
        <taxon>Gammaproteobacteria</taxon>
        <taxon>Enterobacterales</taxon>
        <taxon>Morganellaceae</taxon>
        <taxon>Providencia</taxon>
    </lineage>
</organism>
<gene>
    <name evidence="5 8" type="primary">nuoN</name>
    <name evidence="8" type="ORF">PRHACTZTBTEA_160</name>
</gene>
<proteinExistence type="inferred from homology"/>
<evidence type="ECO:0000256" key="1">
    <source>
        <dbReference type="ARBA" id="ARBA00004127"/>
    </source>
</evidence>
<dbReference type="Proteomes" id="UP001497533">
    <property type="component" value="Chromosome"/>
</dbReference>
<keyword evidence="5" id="KW-0520">NAD</keyword>
<dbReference type="Pfam" id="PF00361">
    <property type="entry name" value="Proton_antipo_M"/>
    <property type="match status" value="1"/>
</dbReference>
<reference evidence="8" key="1">
    <citation type="submission" date="2024-04" db="EMBL/GenBank/DDBJ databases">
        <authorList>
            <person name="Manzano-Marin A."/>
            <person name="Manzano-Marin A."/>
            <person name="Alejandro Manzano Marin A."/>
        </authorList>
    </citation>
    <scope>NUCLEOTIDE SEQUENCE [LARGE SCALE GENOMIC DNA]</scope>
    <source>
        <strain evidence="8">TABTEA</strain>
    </source>
</reference>
<comment type="catalytic activity">
    <reaction evidence="5">
        <text>a quinone + NADH + 5 H(+)(in) = a quinol + NAD(+) + 4 H(+)(out)</text>
        <dbReference type="Rhea" id="RHEA:57888"/>
        <dbReference type="ChEBI" id="CHEBI:15378"/>
        <dbReference type="ChEBI" id="CHEBI:24646"/>
        <dbReference type="ChEBI" id="CHEBI:57540"/>
        <dbReference type="ChEBI" id="CHEBI:57945"/>
        <dbReference type="ChEBI" id="CHEBI:132124"/>
    </reaction>
</comment>
<dbReference type="EMBL" id="OZ034688">
    <property type="protein sequence ID" value="CAL1329091.1"/>
    <property type="molecule type" value="Genomic_DNA"/>
</dbReference>
<comment type="subunit">
    <text evidence="5">NDH-1 is composed of 13 different subunits. Subunits NuoA, H, J, K, L, M, N constitute the membrane sector of the complex.</text>
</comment>
<feature type="transmembrane region" description="Helical" evidence="5">
    <location>
        <begin position="374"/>
        <end position="403"/>
    </location>
</feature>
<feature type="transmembrane region" description="Helical" evidence="5">
    <location>
        <begin position="273"/>
        <end position="293"/>
    </location>
</feature>
<evidence type="ECO:0000256" key="5">
    <source>
        <dbReference type="HAMAP-Rule" id="MF_00445"/>
    </source>
</evidence>
<feature type="transmembrane region" description="Helical" evidence="5">
    <location>
        <begin position="329"/>
        <end position="354"/>
    </location>
</feature>
<protein>
    <recommendedName>
        <fullName evidence="5">NADH-quinone oxidoreductase subunit N</fullName>
        <ecNumber evidence="5">7.1.1.-</ecNumber>
    </recommendedName>
    <alternativeName>
        <fullName evidence="5">NADH dehydrogenase I subunit N</fullName>
    </alternativeName>
    <alternativeName>
        <fullName evidence="5">NDH-1 subunit N</fullName>
    </alternativeName>
</protein>
<dbReference type="InterPro" id="IPR010096">
    <property type="entry name" value="NADH-Q_OxRdtase_suN/2"/>
</dbReference>
<comment type="function">
    <text evidence="5">NDH-1 shuttles electrons from NADH, via FMN and iron-sulfur (Fe-S) centers, to quinones in the respiratory chain. The immediate electron acceptor for the enzyme in this species is believed to be ubiquinone. Couples the redox reaction to proton translocation (for every two electrons transferred, four hydrogen ions are translocated across the cytoplasmic membrane), and thus conserves the redox energy in a proton gradient.</text>
</comment>
<accession>A0ABM9NNP2</accession>
<keyword evidence="4 5" id="KW-0472">Membrane</keyword>
<feature type="transmembrane region" description="Helical" evidence="5">
    <location>
        <begin position="299"/>
        <end position="317"/>
    </location>
</feature>
<feature type="transmembrane region" description="Helical" evidence="5">
    <location>
        <begin position="453"/>
        <end position="472"/>
    </location>
</feature>
<dbReference type="NCBIfam" id="TIGR01770">
    <property type="entry name" value="NDH_I_N"/>
    <property type="match status" value="1"/>
</dbReference>
<feature type="transmembrane region" description="Helical" evidence="5">
    <location>
        <begin position="410"/>
        <end position="429"/>
    </location>
</feature>
<feature type="transmembrane region" description="Helical" evidence="5">
    <location>
        <begin position="204"/>
        <end position="226"/>
    </location>
</feature>
<keyword evidence="5" id="KW-0830">Ubiquinone</keyword>
<evidence type="ECO:0000256" key="4">
    <source>
        <dbReference type="ARBA" id="ARBA00023136"/>
    </source>
</evidence>
<feature type="transmembrane region" description="Helical" evidence="5">
    <location>
        <begin position="73"/>
        <end position="96"/>
    </location>
</feature>